<dbReference type="RefSeq" id="WP_062977879.1">
    <property type="nucleotide sequence ID" value="NZ_JAAXOT010000004.1"/>
</dbReference>
<dbReference type="PANTHER" id="PTHR31460">
    <property type="match status" value="1"/>
</dbReference>
<dbReference type="PANTHER" id="PTHR31460:SF3">
    <property type="entry name" value="MESOCENTIN"/>
    <property type="match status" value="1"/>
</dbReference>
<dbReference type="EMBL" id="JAAXOT010000004">
    <property type="protein sequence ID" value="NKY56508.1"/>
    <property type="molecule type" value="Genomic_DNA"/>
</dbReference>
<feature type="domain" description="SMP-30/Gluconolactonase/LRE-like region" evidence="2">
    <location>
        <begin position="50"/>
        <end position="269"/>
    </location>
</feature>
<keyword evidence="4" id="KW-1185">Reference proteome</keyword>
<gene>
    <name evidence="3" type="ORF">HGA15_10145</name>
</gene>
<evidence type="ECO:0000256" key="1">
    <source>
        <dbReference type="SAM" id="SignalP"/>
    </source>
</evidence>
<dbReference type="PROSITE" id="PS51257">
    <property type="entry name" value="PROKAR_LIPOPROTEIN"/>
    <property type="match status" value="1"/>
</dbReference>
<feature type="chain" id="PRO_5038951887" evidence="1">
    <location>
        <begin position="24"/>
        <end position="332"/>
    </location>
</feature>
<reference evidence="3 4" key="1">
    <citation type="submission" date="2020-04" db="EMBL/GenBank/DDBJ databases">
        <title>MicrobeNet Type strains.</title>
        <authorList>
            <person name="Nicholson A.C."/>
        </authorList>
    </citation>
    <scope>NUCLEOTIDE SEQUENCE [LARGE SCALE GENOMIC DNA]</scope>
    <source>
        <strain evidence="3 4">JCM 3332</strain>
    </source>
</reference>
<evidence type="ECO:0000259" key="2">
    <source>
        <dbReference type="Pfam" id="PF08450"/>
    </source>
</evidence>
<feature type="signal peptide" evidence="1">
    <location>
        <begin position="1"/>
        <end position="23"/>
    </location>
</feature>
<dbReference type="Proteomes" id="UP000570678">
    <property type="component" value="Unassembled WGS sequence"/>
</dbReference>
<proteinExistence type="predicted"/>
<accession>A0A846YH92</accession>
<keyword evidence="1" id="KW-0732">Signal</keyword>
<dbReference type="Gene3D" id="2.120.10.30">
    <property type="entry name" value="TolB, C-terminal domain"/>
    <property type="match status" value="1"/>
</dbReference>
<dbReference type="InterPro" id="IPR053224">
    <property type="entry name" value="Sensory_adhesion_molecule"/>
</dbReference>
<name>A0A846YH92_9NOCA</name>
<sequence length="332" mass="34717">MLDPQKVRWSTALLAAAASFTLAGCGESAPAASLPRVETAFTLPGDRVYPEGIALDERTGDIYVGSFADGTVYRATPGAPSAEVFLPAGADGRRTANGLRVDPHGRLWVIDSTTGVTVYDLASRTLLARFDATGPADRFLNDIALTPEGTAYLTDSRRAIVYRITADALTEAMSTGGHGELTETFDLNPSLKPHDPGSYTLNGIVADPTGSYLLTVDSTGGDLYRIDLTTTTISKVALEGGDLALGDGLDLDAGTLRVAHNTENTLSRWVLSPDGTTATRTGRHHDDTLATPTTLVHGPETTLVVASQFDNGGPLGPGVPTSPFRVSAVSGF</sequence>
<dbReference type="AlphaFoldDB" id="A0A846YH92"/>
<dbReference type="Pfam" id="PF08450">
    <property type="entry name" value="SGL"/>
    <property type="match status" value="1"/>
</dbReference>
<dbReference type="InterPro" id="IPR011042">
    <property type="entry name" value="6-blade_b-propeller_TolB-like"/>
</dbReference>
<dbReference type="InterPro" id="IPR013658">
    <property type="entry name" value="SGL"/>
</dbReference>
<protein>
    <submittedName>
        <fullName evidence="3">Superoxide dismutase</fullName>
    </submittedName>
</protein>
<organism evidence="3 4">
    <name type="scientific">Nocardia flavorosea</name>
    <dbReference type="NCBI Taxonomy" id="53429"/>
    <lineage>
        <taxon>Bacteria</taxon>
        <taxon>Bacillati</taxon>
        <taxon>Actinomycetota</taxon>
        <taxon>Actinomycetes</taxon>
        <taxon>Mycobacteriales</taxon>
        <taxon>Nocardiaceae</taxon>
        <taxon>Nocardia</taxon>
    </lineage>
</organism>
<dbReference type="SUPFAM" id="SSF101898">
    <property type="entry name" value="NHL repeat"/>
    <property type="match status" value="1"/>
</dbReference>
<evidence type="ECO:0000313" key="4">
    <source>
        <dbReference type="Proteomes" id="UP000570678"/>
    </source>
</evidence>
<comment type="caution">
    <text evidence="3">The sequence shown here is derived from an EMBL/GenBank/DDBJ whole genome shotgun (WGS) entry which is preliminary data.</text>
</comment>
<evidence type="ECO:0000313" key="3">
    <source>
        <dbReference type="EMBL" id="NKY56508.1"/>
    </source>
</evidence>